<dbReference type="HOGENOM" id="CLU_011924_3_2_1"/>
<evidence type="ECO:0000313" key="4">
    <source>
        <dbReference type="EMBL" id="ERN02118.1"/>
    </source>
</evidence>
<dbReference type="PROSITE" id="PS50985">
    <property type="entry name" value="GRAS"/>
    <property type="match status" value="1"/>
</dbReference>
<evidence type="ECO:0000313" key="5">
    <source>
        <dbReference type="Proteomes" id="UP000017836"/>
    </source>
</evidence>
<feature type="region of interest" description="Leucine repeat II (LRII)" evidence="3">
    <location>
        <begin position="11"/>
        <end position="43"/>
    </location>
</feature>
<dbReference type="AlphaFoldDB" id="W1P2H9"/>
<name>W1P2H9_AMBTC</name>
<keyword evidence="1" id="KW-0805">Transcription regulation</keyword>
<evidence type="ECO:0000256" key="1">
    <source>
        <dbReference type="ARBA" id="ARBA00023015"/>
    </source>
</evidence>
<dbReference type="eggNOG" id="ENOG502QQYY">
    <property type="taxonomic scope" value="Eukaryota"/>
</dbReference>
<accession>W1P2H9</accession>
<keyword evidence="5" id="KW-1185">Reference proteome</keyword>
<dbReference type="STRING" id="13333.W1P2H9"/>
<sequence>MVGDSGERMEETGTRLLNFAKTLNLPFVFKSITVSNVELDMREELFELDREESVAVYAPMVLKTMLIKPRCLEKTIRVIRNLCPYIMVLTEVESKHNSPSFVHRFIEVLFFYSAYFDSLDAFMEAVDPDRLAMERAFMGSAIRNMVAGEGEERIIRHVGIDTWRLFFNRVGFEEVELVRDASNLAKVMVKIYRHSESISLEMNGKALTVGWKGKPLHSVSAWRCS</sequence>
<dbReference type="GO" id="GO:0006355">
    <property type="term" value="P:regulation of DNA-templated transcription"/>
    <property type="evidence" value="ECO:0000318"/>
    <property type="project" value="GO_Central"/>
</dbReference>
<dbReference type="EMBL" id="KI394661">
    <property type="protein sequence ID" value="ERN02118.1"/>
    <property type="molecule type" value="Genomic_DNA"/>
</dbReference>
<organism evidence="4 5">
    <name type="scientific">Amborella trichopoda</name>
    <dbReference type="NCBI Taxonomy" id="13333"/>
    <lineage>
        <taxon>Eukaryota</taxon>
        <taxon>Viridiplantae</taxon>
        <taxon>Streptophyta</taxon>
        <taxon>Embryophyta</taxon>
        <taxon>Tracheophyta</taxon>
        <taxon>Spermatophyta</taxon>
        <taxon>Magnoliopsida</taxon>
        <taxon>Amborellales</taxon>
        <taxon>Amborellaceae</taxon>
        <taxon>Amborella</taxon>
    </lineage>
</organism>
<dbReference type="OMA" id="RCKIATE"/>
<dbReference type="InterPro" id="IPR005202">
    <property type="entry name" value="TF_GRAS"/>
</dbReference>
<dbReference type="GO" id="GO:0043565">
    <property type="term" value="F:sequence-specific DNA binding"/>
    <property type="evidence" value="ECO:0000318"/>
    <property type="project" value="GO_Central"/>
</dbReference>
<dbReference type="GO" id="GO:0005634">
    <property type="term" value="C:nucleus"/>
    <property type="evidence" value="ECO:0000318"/>
    <property type="project" value="GO_Central"/>
</dbReference>
<feature type="region of interest" description="SAW" evidence="3">
    <location>
        <begin position="147"/>
        <end position="223"/>
    </location>
</feature>
<comment type="caution">
    <text evidence="3">Lacks conserved residue(s) required for the propagation of feature annotation.</text>
</comment>
<proteinExistence type="inferred from homology"/>
<keyword evidence="2" id="KW-0804">Transcription</keyword>
<feature type="region of interest" description="PFYRE" evidence="3">
    <location>
        <begin position="53"/>
        <end position="144"/>
    </location>
</feature>
<dbReference type="GO" id="GO:0003700">
    <property type="term" value="F:DNA-binding transcription factor activity"/>
    <property type="evidence" value="ECO:0000318"/>
    <property type="project" value="GO_Central"/>
</dbReference>
<comment type="similarity">
    <text evidence="3">Belongs to the GRAS family.</text>
</comment>
<dbReference type="Proteomes" id="UP000017836">
    <property type="component" value="Unassembled WGS sequence"/>
</dbReference>
<evidence type="ECO:0000256" key="3">
    <source>
        <dbReference type="PROSITE-ProRule" id="PRU01191"/>
    </source>
</evidence>
<protein>
    <submittedName>
        <fullName evidence="4">Uncharacterized protein</fullName>
    </submittedName>
</protein>
<dbReference type="Pfam" id="PF03514">
    <property type="entry name" value="GRAS"/>
    <property type="match status" value="1"/>
</dbReference>
<dbReference type="Gramene" id="ERN02118">
    <property type="protein sequence ID" value="ERN02118"/>
    <property type="gene ID" value="AMTR_s00045p00168010"/>
</dbReference>
<reference evidence="5" key="1">
    <citation type="journal article" date="2013" name="Science">
        <title>The Amborella genome and the evolution of flowering plants.</title>
        <authorList>
            <consortium name="Amborella Genome Project"/>
        </authorList>
    </citation>
    <scope>NUCLEOTIDE SEQUENCE [LARGE SCALE GENOMIC DNA]</scope>
</reference>
<gene>
    <name evidence="4" type="ORF">AMTR_s00045p00168010</name>
</gene>
<dbReference type="PANTHER" id="PTHR31636">
    <property type="entry name" value="OSJNBA0084A10.13 PROTEIN-RELATED"/>
    <property type="match status" value="1"/>
</dbReference>
<evidence type="ECO:0000256" key="2">
    <source>
        <dbReference type="ARBA" id="ARBA00023163"/>
    </source>
</evidence>